<evidence type="ECO:0000313" key="1">
    <source>
        <dbReference type="Proteomes" id="UP000095286"/>
    </source>
</evidence>
<organism evidence="1 2">
    <name type="scientific">Rhabditophanes sp. KR3021</name>
    <dbReference type="NCBI Taxonomy" id="114890"/>
    <lineage>
        <taxon>Eukaryota</taxon>
        <taxon>Metazoa</taxon>
        <taxon>Ecdysozoa</taxon>
        <taxon>Nematoda</taxon>
        <taxon>Chromadorea</taxon>
        <taxon>Rhabditida</taxon>
        <taxon>Tylenchina</taxon>
        <taxon>Panagrolaimomorpha</taxon>
        <taxon>Strongyloidoidea</taxon>
        <taxon>Alloionematidae</taxon>
        <taxon>Rhabditophanes</taxon>
    </lineage>
</organism>
<dbReference type="Proteomes" id="UP000095286">
    <property type="component" value="Unplaced"/>
</dbReference>
<dbReference type="WBParaSite" id="RSKR_0000321700.1">
    <property type="protein sequence ID" value="RSKR_0000321700.1"/>
    <property type="gene ID" value="RSKR_0000321700"/>
</dbReference>
<protein>
    <submittedName>
        <fullName evidence="2">DUF1279 domain-containing protein</fullName>
    </submittedName>
</protein>
<name>A0AC35TQZ1_9BILA</name>
<proteinExistence type="predicted"/>
<sequence>MRGLFLCASRVLLKQGHIATKNVFKPQLITPIRGIRIKSTSSNEEKHHDKSKKESNDQGPEMPSGMPKLNPEQLQNLRKKVLIGYAILSTGMLWVTYTLMKPMLKPPKDMEGVDWVSVKESAIGFNEFLERYLPSGEIKSIVILGGANLMVLTLHDGAVIQGKAVTNHVVGVKLDETLGNGQEVERMIRQKEDTMQIIPGQGIQIRVIQGPSLRRLLELVVGLGIIVFLMTQYGKVIARKQALNFAKKATKK</sequence>
<evidence type="ECO:0000313" key="2">
    <source>
        <dbReference type="WBParaSite" id="RSKR_0000321700.1"/>
    </source>
</evidence>
<accession>A0AC35TQZ1</accession>
<reference evidence="2" key="1">
    <citation type="submission" date="2016-11" db="UniProtKB">
        <authorList>
            <consortium name="WormBaseParasite"/>
        </authorList>
    </citation>
    <scope>IDENTIFICATION</scope>
    <source>
        <strain evidence="2">KR3021</strain>
    </source>
</reference>